<gene>
    <name evidence="1" type="ORF">DGYR_LOCUS13758</name>
</gene>
<dbReference type="AlphaFoldDB" id="A0A7I8WEA6"/>
<name>A0A7I8WEA6_9ANNE</name>
<reference evidence="1 2" key="1">
    <citation type="submission" date="2020-08" db="EMBL/GenBank/DDBJ databases">
        <authorList>
            <person name="Hejnol A."/>
        </authorList>
    </citation>
    <scope>NUCLEOTIDE SEQUENCE [LARGE SCALE GENOMIC DNA]</scope>
</reference>
<proteinExistence type="predicted"/>
<accession>A0A7I8WEA6</accession>
<protein>
    <submittedName>
        <fullName evidence="1">Uncharacterized protein</fullName>
    </submittedName>
</protein>
<organism evidence="1 2">
    <name type="scientific">Dimorphilus gyrociliatus</name>
    <dbReference type="NCBI Taxonomy" id="2664684"/>
    <lineage>
        <taxon>Eukaryota</taxon>
        <taxon>Metazoa</taxon>
        <taxon>Spiralia</taxon>
        <taxon>Lophotrochozoa</taxon>
        <taxon>Annelida</taxon>
        <taxon>Polychaeta</taxon>
        <taxon>Polychaeta incertae sedis</taxon>
        <taxon>Dinophilidae</taxon>
        <taxon>Dimorphilus</taxon>
    </lineage>
</organism>
<comment type="caution">
    <text evidence="1">The sequence shown here is derived from an EMBL/GenBank/DDBJ whole genome shotgun (WGS) entry which is preliminary data.</text>
</comment>
<evidence type="ECO:0000313" key="2">
    <source>
        <dbReference type="Proteomes" id="UP000549394"/>
    </source>
</evidence>
<sequence>MSFGEEMNLKAGGRLLSSSQLDTFFLPFKLTSHLPAVAVEEKKKVLSKDIVELVLIKRGPQSEIEGYIEAKDKLLFRLVKLGHRRFRSEVVSGGALIKLKKDDFLH</sequence>
<keyword evidence="2" id="KW-1185">Reference proteome</keyword>
<evidence type="ECO:0000313" key="1">
    <source>
        <dbReference type="EMBL" id="CAD5126519.1"/>
    </source>
</evidence>
<dbReference type="EMBL" id="CAJFCJ010000057">
    <property type="protein sequence ID" value="CAD5126519.1"/>
    <property type="molecule type" value="Genomic_DNA"/>
</dbReference>
<dbReference type="Proteomes" id="UP000549394">
    <property type="component" value="Unassembled WGS sequence"/>
</dbReference>